<dbReference type="InterPro" id="IPR021708">
    <property type="entry name" value="DUF3291"/>
</dbReference>
<keyword evidence="3" id="KW-1185">Reference proteome</keyword>
<dbReference type="EMBL" id="JBITGY010000012">
    <property type="protein sequence ID" value="MFI6503587.1"/>
    <property type="molecule type" value="Genomic_DNA"/>
</dbReference>
<protein>
    <submittedName>
        <fullName evidence="2">DUF3291 domain-containing protein</fullName>
    </submittedName>
</protein>
<feature type="domain" description="DUF3291" evidence="1">
    <location>
        <begin position="3"/>
        <end position="141"/>
    </location>
</feature>
<evidence type="ECO:0000313" key="2">
    <source>
        <dbReference type="EMBL" id="MFI6503587.1"/>
    </source>
</evidence>
<comment type="caution">
    <text evidence="2">The sequence shown here is derived from an EMBL/GenBank/DDBJ whole genome shotgun (WGS) entry which is preliminary data.</text>
</comment>
<proteinExistence type="predicted"/>
<accession>A0ABW7Z5Y0</accession>
<dbReference type="RefSeq" id="WP_397089353.1">
    <property type="nucleotide sequence ID" value="NZ_JBITGY010000012.1"/>
</dbReference>
<dbReference type="Proteomes" id="UP001612741">
    <property type="component" value="Unassembled WGS sequence"/>
</dbReference>
<dbReference type="Pfam" id="PF11695">
    <property type="entry name" value="DUF3291"/>
    <property type="match status" value="1"/>
</dbReference>
<dbReference type="InterPro" id="IPR011008">
    <property type="entry name" value="Dimeric_a/b-barrel"/>
</dbReference>
<name>A0ABW7Z5Y0_9ACTN</name>
<organism evidence="2 3">
    <name type="scientific">Nonomuraea typhae</name>
    <dbReference type="NCBI Taxonomy" id="2603600"/>
    <lineage>
        <taxon>Bacteria</taxon>
        <taxon>Bacillati</taxon>
        <taxon>Actinomycetota</taxon>
        <taxon>Actinomycetes</taxon>
        <taxon>Streptosporangiales</taxon>
        <taxon>Streptosporangiaceae</taxon>
        <taxon>Nonomuraea</taxon>
    </lineage>
</organism>
<reference evidence="2 3" key="1">
    <citation type="submission" date="2024-10" db="EMBL/GenBank/DDBJ databases">
        <title>The Natural Products Discovery Center: Release of the First 8490 Sequenced Strains for Exploring Actinobacteria Biosynthetic Diversity.</title>
        <authorList>
            <person name="Kalkreuter E."/>
            <person name="Kautsar S.A."/>
            <person name="Yang D."/>
            <person name="Bader C.D."/>
            <person name="Teijaro C.N."/>
            <person name="Fluegel L."/>
            <person name="Davis C.M."/>
            <person name="Simpson J.R."/>
            <person name="Lauterbach L."/>
            <person name="Steele A.D."/>
            <person name="Gui C."/>
            <person name="Meng S."/>
            <person name="Li G."/>
            <person name="Viehrig K."/>
            <person name="Ye F."/>
            <person name="Su P."/>
            <person name="Kiefer A.F."/>
            <person name="Nichols A."/>
            <person name="Cepeda A.J."/>
            <person name="Yan W."/>
            <person name="Fan B."/>
            <person name="Jiang Y."/>
            <person name="Adhikari A."/>
            <person name="Zheng C.-J."/>
            <person name="Schuster L."/>
            <person name="Cowan T.M."/>
            <person name="Smanski M.J."/>
            <person name="Chevrette M.G."/>
            <person name="De Carvalho L.P.S."/>
            <person name="Shen B."/>
        </authorList>
    </citation>
    <scope>NUCLEOTIDE SEQUENCE [LARGE SCALE GENOMIC DNA]</scope>
    <source>
        <strain evidence="2 3">NPDC050545</strain>
    </source>
</reference>
<dbReference type="SUPFAM" id="SSF54909">
    <property type="entry name" value="Dimeric alpha+beta barrel"/>
    <property type="match status" value="1"/>
</dbReference>
<sequence>MHLAQMNVARLLAPADDPRIADFIDGLEPINALADAAPGFVWRKQANEDDPRELLSYEHDDFLATTLSVWESRQALWDFVYRSAHLDYLRRRREWFHHIAEPYSVMWWVQEGHLPTTAEGFARLEILRAQGPGPEAFTFKDFYEAADATPMPRHISSWVPSPQTT</sequence>
<evidence type="ECO:0000259" key="1">
    <source>
        <dbReference type="Pfam" id="PF11695"/>
    </source>
</evidence>
<evidence type="ECO:0000313" key="3">
    <source>
        <dbReference type="Proteomes" id="UP001612741"/>
    </source>
</evidence>
<gene>
    <name evidence="2" type="ORF">ACIBG2_39820</name>
</gene>